<sequence length="173" mass="18665">MSRVKGVCLAFGLVSLVGCGGGGDVQALEAQLREIRQRPVAPIEVVPQPVSRQRFVYDPASLRDPFRPPSLQVERATGRSALGPDPGRLRGFLEGFAIEQFEMVGTLSRGGQTFALLRGATAVHRLAVGDYLGSDHGQVTAIHDSHIELVELFPDGEGAWLERSRTLALNVHS</sequence>
<evidence type="ECO:0000313" key="2">
    <source>
        <dbReference type="Proteomes" id="UP000438196"/>
    </source>
</evidence>
<dbReference type="Gene3D" id="2.30.30.830">
    <property type="match status" value="1"/>
</dbReference>
<evidence type="ECO:0000313" key="1">
    <source>
        <dbReference type="EMBL" id="MUF04541.1"/>
    </source>
</evidence>
<dbReference type="EMBL" id="WNNK01000006">
    <property type="protein sequence ID" value="MUF04541.1"/>
    <property type="molecule type" value="Genomic_DNA"/>
</dbReference>
<reference evidence="1 2" key="1">
    <citation type="submission" date="2019-11" db="EMBL/GenBank/DDBJ databases">
        <title>Pseudomonas karstica sp. nov. and Pseudomonas spelaei sp. nov. from karst caves.</title>
        <authorList>
            <person name="Zeman M."/>
        </authorList>
    </citation>
    <scope>NUCLEOTIDE SEQUENCE [LARGE SCALE GENOMIC DNA]</scope>
    <source>
        <strain evidence="1 2">CCM 7893</strain>
    </source>
</reference>
<comment type="caution">
    <text evidence="1">The sequence shown here is derived from an EMBL/GenBank/DDBJ whole genome shotgun (WGS) entry which is preliminary data.</text>
</comment>
<keyword evidence="2" id="KW-1185">Reference proteome</keyword>
<dbReference type="PIRSF" id="PIRSF016481">
    <property type="entry name" value="Pilus_assembly_PilP"/>
    <property type="match status" value="1"/>
</dbReference>
<protein>
    <submittedName>
        <fullName evidence="1">Pilus assembly protein PilP</fullName>
    </submittedName>
</protein>
<dbReference type="Proteomes" id="UP000438196">
    <property type="component" value="Unassembled WGS sequence"/>
</dbReference>
<dbReference type="Pfam" id="PF04351">
    <property type="entry name" value="PilP"/>
    <property type="match status" value="1"/>
</dbReference>
<dbReference type="PROSITE" id="PS51257">
    <property type="entry name" value="PROKAR_LIPOPROTEIN"/>
    <property type="match status" value="1"/>
</dbReference>
<organism evidence="1 2">
    <name type="scientific">Pseudomonas spelaei</name>
    <dbReference type="NCBI Taxonomy" id="1055469"/>
    <lineage>
        <taxon>Bacteria</taxon>
        <taxon>Pseudomonadati</taxon>
        <taxon>Pseudomonadota</taxon>
        <taxon>Gammaproteobacteria</taxon>
        <taxon>Pseudomonadales</taxon>
        <taxon>Pseudomonadaceae</taxon>
        <taxon>Pseudomonas</taxon>
    </lineage>
</organism>
<dbReference type="InterPro" id="IPR007446">
    <property type="entry name" value="PilP"/>
</dbReference>
<accession>A0A6I3W9A4</accession>
<proteinExistence type="predicted"/>
<name>A0A6I3W9A4_9PSED</name>
<dbReference type="AlphaFoldDB" id="A0A6I3W9A4"/>
<gene>
    <name evidence="1" type="ORF">GNF76_09350</name>
</gene>
<dbReference type="RefSeq" id="WP_155582886.1">
    <property type="nucleotide sequence ID" value="NZ_JBHSTH010000032.1"/>
</dbReference>
<dbReference type="OrthoDB" id="5296580at2"/>